<dbReference type="SMART" id="SM00409">
    <property type="entry name" value="IG"/>
    <property type="match status" value="1"/>
</dbReference>
<name>A0A1S3PYS5_SALSA</name>
<dbReference type="Gene3D" id="2.60.40.10">
    <property type="entry name" value="Immunoglobulins"/>
    <property type="match status" value="1"/>
</dbReference>
<keyword evidence="1" id="KW-1133">Transmembrane helix</keyword>
<dbReference type="CDD" id="cd00099">
    <property type="entry name" value="IgV"/>
    <property type="match status" value="1"/>
</dbReference>
<reference evidence="5" key="1">
    <citation type="submission" date="2025-08" db="UniProtKB">
        <authorList>
            <consortium name="RefSeq"/>
        </authorList>
    </citation>
    <scope>IDENTIFICATION</scope>
</reference>
<proteinExistence type="predicted"/>
<dbReference type="Pfam" id="PF07686">
    <property type="entry name" value="V-set"/>
    <property type="match status" value="1"/>
</dbReference>
<evidence type="ECO:0000259" key="3">
    <source>
        <dbReference type="SMART" id="SM00409"/>
    </source>
</evidence>
<dbReference type="KEGG" id="sasa:106588384"/>
<dbReference type="RefSeq" id="XP_014032776.2">
    <property type="nucleotide sequence ID" value="XM_014177301.2"/>
</dbReference>
<organism evidence="4 5">
    <name type="scientific">Salmo salar</name>
    <name type="common">Atlantic salmon</name>
    <dbReference type="NCBI Taxonomy" id="8030"/>
    <lineage>
        <taxon>Eukaryota</taxon>
        <taxon>Metazoa</taxon>
        <taxon>Chordata</taxon>
        <taxon>Craniata</taxon>
        <taxon>Vertebrata</taxon>
        <taxon>Euteleostomi</taxon>
        <taxon>Actinopterygii</taxon>
        <taxon>Neopterygii</taxon>
        <taxon>Teleostei</taxon>
        <taxon>Protacanthopterygii</taxon>
        <taxon>Salmoniformes</taxon>
        <taxon>Salmonidae</taxon>
        <taxon>Salmoninae</taxon>
        <taxon>Salmo</taxon>
    </lineage>
</organism>
<dbReference type="AlphaFoldDB" id="A0A1S3PYS5"/>
<dbReference type="InterPro" id="IPR013783">
    <property type="entry name" value="Ig-like_fold"/>
</dbReference>
<protein>
    <recommendedName>
        <fullName evidence="3">Immunoglobulin domain-containing protein</fullName>
    </recommendedName>
</protein>
<keyword evidence="4" id="KW-1185">Reference proteome</keyword>
<keyword evidence="1" id="KW-0812">Transmembrane</keyword>
<evidence type="ECO:0000313" key="5">
    <source>
        <dbReference type="RefSeq" id="XP_014032776.2"/>
    </source>
</evidence>
<dbReference type="InterPro" id="IPR013106">
    <property type="entry name" value="Ig_V-set"/>
</dbReference>
<gene>
    <name evidence="5" type="primary">LOC106588384</name>
</gene>
<feature type="transmembrane region" description="Helical" evidence="1">
    <location>
        <begin position="137"/>
        <end position="160"/>
    </location>
</feature>
<feature type="chain" id="PRO_5045821409" description="Immunoglobulin domain-containing protein" evidence="2">
    <location>
        <begin position="22"/>
        <end position="223"/>
    </location>
</feature>
<feature type="domain" description="Immunoglobulin" evidence="3">
    <location>
        <begin position="23"/>
        <end position="124"/>
    </location>
</feature>
<dbReference type="GeneID" id="106588384"/>
<evidence type="ECO:0000256" key="1">
    <source>
        <dbReference type="SAM" id="Phobius"/>
    </source>
</evidence>
<keyword evidence="1" id="KW-0472">Membrane</keyword>
<evidence type="ECO:0000313" key="4">
    <source>
        <dbReference type="Proteomes" id="UP001652741"/>
    </source>
</evidence>
<accession>A0A1S3PYS5</accession>
<dbReference type="Proteomes" id="UP001652741">
    <property type="component" value="Chromosome ssa27"/>
</dbReference>
<feature type="signal peptide" evidence="2">
    <location>
        <begin position="1"/>
        <end position="21"/>
    </location>
</feature>
<dbReference type="InterPro" id="IPR036179">
    <property type="entry name" value="Ig-like_dom_sf"/>
</dbReference>
<evidence type="ECO:0000256" key="2">
    <source>
        <dbReference type="SAM" id="SignalP"/>
    </source>
</evidence>
<sequence>MGKCVYLQILFYVSGLHFLSASPVVHFVQAGQNASLSCNLTTSKEIIWLQMRSEELVILLTVNKASHFLNTSAVNEEIMGHFDTKENNSLEIIVVTEADLGLYYCAGRYHGTMRFGKGIRLTFADAEVAERELVSCWTLLACVAPVSVLFSALCVFGLCFQSGKTKCSCNTCVNRNSSLKEEGLHYASLKYIGNARPTAQGVPGLAQGDVTYATVAQCVHTGK</sequence>
<dbReference type="InterPro" id="IPR003599">
    <property type="entry name" value="Ig_sub"/>
</dbReference>
<keyword evidence="2" id="KW-0732">Signal</keyword>
<dbReference type="SUPFAM" id="SSF48726">
    <property type="entry name" value="Immunoglobulin"/>
    <property type="match status" value="1"/>
</dbReference>